<dbReference type="InterPro" id="IPR050251">
    <property type="entry name" value="HpcH-HpaI_aldolase"/>
</dbReference>
<dbReference type="Gene3D" id="3.20.20.60">
    <property type="entry name" value="Phosphoenolpyruvate-binding domains"/>
    <property type="match status" value="1"/>
</dbReference>
<evidence type="ECO:0000313" key="5">
    <source>
        <dbReference type="EMBL" id="GLQ35172.1"/>
    </source>
</evidence>
<reference evidence="6" key="1">
    <citation type="journal article" date="2019" name="Int. J. Syst. Evol. Microbiol.">
        <title>The Global Catalogue of Microorganisms (GCM) 10K type strain sequencing project: providing services to taxonomists for standard genome sequencing and annotation.</title>
        <authorList>
            <consortium name="The Broad Institute Genomics Platform"/>
            <consortium name="The Broad Institute Genome Sequencing Center for Infectious Disease"/>
            <person name="Wu L."/>
            <person name="Ma J."/>
        </authorList>
    </citation>
    <scope>NUCLEOTIDE SEQUENCE [LARGE SCALE GENOMIC DNA]</scope>
    <source>
        <strain evidence="6">NBRC 110140</strain>
    </source>
</reference>
<accession>A0ABQ5VUQ8</accession>
<name>A0ABQ5VUQ8_9RHOB</name>
<dbReference type="EMBL" id="BSNN01000004">
    <property type="protein sequence ID" value="GLQ35172.1"/>
    <property type="molecule type" value="Genomic_DNA"/>
</dbReference>
<dbReference type="Pfam" id="PF03328">
    <property type="entry name" value="HpcH_HpaI"/>
    <property type="match status" value="1"/>
</dbReference>
<protein>
    <submittedName>
        <fullName evidence="5">2,4-dihydroxyhept-2-ene-1,7-dioic acid aldolase</fullName>
    </submittedName>
</protein>
<organism evidence="5 6">
    <name type="scientific">Amylibacter marinus</name>
    <dbReference type="NCBI Taxonomy" id="1475483"/>
    <lineage>
        <taxon>Bacteria</taxon>
        <taxon>Pseudomonadati</taxon>
        <taxon>Pseudomonadota</taxon>
        <taxon>Alphaproteobacteria</taxon>
        <taxon>Rhodobacterales</taxon>
        <taxon>Paracoccaceae</taxon>
        <taxon>Amylibacter</taxon>
    </lineage>
</organism>
<comment type="similarity">
    <text evidence="1">Belongs to the HpcH/HpaI aldolase family.</text>
</comment>
<sequence length="262" mass="27491">MQIPKNPFKAAIHAGEMQTGCWLGLAEPYLAEISGSAGFDWVVVDAEHAPNDLRSIVTHLQILDGLPSHAVVRPPIGETWMIKQYLEAGAQTVLVPMVESAEQARQLVRAISYPPHGTRGVGSALGRSSRFTAIPDYLNTAHAELCLLVQIETRAGVAALDDILAVDGIDGVFIGPADLAADMGHIGNPGAPEVHATIITCMRKIIAAGTAAGILTTDAKLQSECAEIGARFIATSIDVTLFANAMRGAATQTNAHLKGSGK</sequence>
<dbReference type="PANTHER" id="PTHR30502:SF0">
    <property type="entry name" value="PHOSPHOENOLPYRUVATE CARBOXYLASE FAMILY PROTEIN"/>
    <property type="match status" value="1"/>
</dbReference>
<evidence type="ECO:0000313" key="6">
    <source>
        <dbReference type="Proteomes" id="UP001156694"/>
    </source>
</evidence>
<dbReference type="InterPro" id="IPR005000">
    <property type="entry name" value="Aldolase/citrate-lyase_domain"/>
</dbReference>
<dbReference type="Proteomes" id="UP001156694">
    <property type="component" value="Unassembled WGS sequence"/>
</dbReference>
<proteinExistence type="inferred from homology"/>
<dbReference type="InterPro" id="IPR015813">
    <property type="entry name" value="Pyrv/PenolPyrv_kinase-like_dom"/>
</dbReference>
<dbReference type="PANTHER" id="PTHR30502">
    <property type="entry name" value="2-KETO-3-DEOXY-L-RHAMNONATE ALDOLASE"/>
    <property type="match status" value="1"/>
</dbReference>
<dbReference type="RefSeq" id="WP_284377300.1">
    <property type="nucleotide sequence ID" value="NZ_BSNN01000004.1"/>
</dbReference>
<keyword evidence="3" id="KW-0456">Lyase</keyword>
<dbReference type="InterPro" id="IPR040442">
    <property type="entry name" value="Pyrv_kinase-like_dom_sf"/>
</dbReference>
<evidence type="ECO:0000256" key="2">
    <source>
        <dbReference type="ARBA" id="ARBA00022723"/>
    </source>
</evidence>
<keyword evidence="2" id="KW-0479">Metal-binding</keyword>
<evidence type="ECO:0000256" key="1">
    <source>
        <dbReference type="ARBA" id="ARBA00005568"/>
    </source>
</evidence>
<keyword evidence="6" id="KW-1185">Reference proteome</keyword>
<evidence type="ECO:0000259" key="4">
    <source>
        <dbReference type="Pfam" id="PF03328"/>
    </source>
</evidence>
<feature type="domain" description="HpcH/HpaI aldolase/citrate lyase" evidence="4">
    <location>
        <begin position="18"/>
        <end position="245"/>
    </location>
</feature>
<gene>
    <name evidence="5" type="primary">hpaI</name>
    <name evidence="5" type="ORF">GCM10007939_14550</name>
</gene>
<comment type="caution">
    <text evidence="5">The sequence shown here is derived from an EMBL/GenBank/DDBJ whole genome shotgun (WGS) entry which is preliminary data.</text>
</comment>
<dbReference type="SUPFAM" id="SSF51621">
    <property type="entry name" value="Phosphoenolpyruvate/pyruvate domain"/>
    <property type="match status" value="1"/>
</dbReference>
<evidence type="ECO:0000256" key="3">
    <source>
        <dbReference type="ARBA" id="ARBA00023239"/>
    </source>
</evidence>